<name>A0A6J6C373_9ZZZZ</name>
<organism evidence="1">
    <name type="scientific">freshwater metagenome</name>
    <dbReference type="NCBI Taxonomy" id="449393"/>
    <lineage>
        <taxon>unclassified sequences</taxon>
        <taxon>metagenomes</taxon>
        <taxon>ecological metagenomes</taxon>
    </lineage>
</organism>
<reference evidence="1" key="1">
    <citation type="submission" date="2020-05" db="EMBL/GenBank/DDBJ databases">
        <authorList>
            <person name="Chiriac C."/>
            <person name="Salcher M."/>
            <person name="Ghai R."/>
            <person name="Kavagutti S V."/>
        </authorList>
    </citation>
    <scope>NUCLEOTIDE SEQUENCE</scope>
</reference>
<accession>A0A6J6C373</accession>
<proteinExistence type="predicted"/>
<sequence length="56" mass="6142">MSFSRFGPRRSSAQITISVVAADAGEVMKTPLATATAVMTLARPFRFFIYFLQGVK</sequence>
<dbReference type="AlphaFoldDB" id="A0A6J6C373"/>
<dbReference type="EMBL" id="CAEZSP010000033">
    <property type="protein sequence ID" value="CAB4545009.1"/>
    <property type="molecule type" value="Genomic_DNA"/>
</dbReference>
<evidence type="ECO:0000313" key="1">
    <source>
        <dbReference type="EMBL" id="CAB4545009.1"/>
    </source>
</evidence>
<protein>
    <submittedName>
        <fullName evidence="1">Unannotated protein</fullName>
    </submittedName>
</protein>
<gene>
    <name evidence="1" type="ORF">UFOPK1440_00721</name>
</gene>